<evidence type="ECO:0000259" key="12">
    <source>
        <dbReference type="Pfam" id="PF08546"/>
    </source>
</evidence>
<evidence type="ECO:0000256" key="6">
    <source>
        <dbReference type="ARBA" id="ARBA00022857"/>
    </source>
</evidence>
<evidence type="ECO:0000313" key="13">
    <source>
        <dbReference type="EMBL" id="MCL1047450.1"/>
    </source>
</evidence>
<dbReference type="Gene3D" id="3.40.50.720">
    <property type="entry name" value="NAD(P)-binding Rossmann-like Domain"/>
    <property type="match status" value="1"/>
</dbReference>
<dbReference type="EMBL" id="JAKIKU010000014">
    <property type="protein sequence ID" value="MCL1047450.1"/>
    <property type="molecule type" value="Genomic_DNA"/>
</dbReference>
<evidence type="ECO:0000256" key="2">
    <source>
        <dbReference type="ARBA" id="ARBA00007870"/>
    </source>
</evidence>
<evidence type="ECO:0000256" key="9">
    <source>
        <dbReference type="ARBA" id="ARBA00048793"/>
    </source>
</evidence>
<evidence type="ECO:0000256" key="5">
    <source>
        <dbReference type="ARBA" id="ARBA00022655"/>
    </source>
</evidence>
<name>A0ABT0KVM6_9GAMM</name>
<keyword evidence="14" id="KW-1185">Reference proteome</keyword>
<evidence type="ECO:0000256" key="3">
    <source>
        <dbReference type="ARBA" id="ARBA00013014"/>
    </source>
</evidence>
<dbReference type="PANTHER" id="PTHR43765">
    <property type="entry name" value="2-DEHYDROPANTOATE 2-REDUCTASE-RELATED"/>
    <property type="match status" value="1"/>
</dbReference>
<dbReference type="Pfam" id="PF08546">
    <property type="entry name" value="ApbA_C"/>
    <property type="match status" value="1"/>
</dbReference>
<dbReference type="SUPFAM" id="SSF48179">
    <property type="entry name" value="6-phosphogluconate dehydrogenase C-terminal domain-like"/>
    <property type="match status" value="1"/>
</dbReference>
<dbReference type="Pfam" id="PF02558">
    <property type="entry name" value="ApbA"/>
    <property type="match status" value="1"/>
</dbReference>
<dbReference type="Gene3D" id="1.10.1040.10">
    <property type="entry name" value="N-(1-d-carboxylethyl)-l-norvaline Dehydrogenase, domain 2"/>
    <property type="match status" value="1"/>
</dbReference>
<dbReference type="InterPro" id="IPR008927">
    <property type="entry name" value="6-PGluconate_DH-like_C_sf"/>
</dbReference>
<dbReference type="InterPro" id="IPR050838">
    <property type="entry name" value="Ketopantoate_reductase"/>
</dbReference>
<dbReference type="GO" id="GO:0008677">
    <property type="term" value="F:2-dehydropantoate 2-reductase activity"/>
    <property type="evidence" value="ECO:0007669"/>
    <property type="project" value="UniProtKB-EC"/>
</dbReference>
<dbReference type="RefSeq" id="WP_248956813.1">
    <property type="nucleotide sequence ID" value="NZ_JAKIKU010000014.1"/>
</dbReference>
<evidence type="ECO:0000256" key="8">
    <source>
        <dbReference type="ARBA" id="ARBA00032024"/>
    </source>
</evidence>
<dbReference type="InterPro" id="IPR013752">
    <property type="entry name" value="KPA_reductase"/>
</dbReference>
<comment type="function">
    <text evidence="10">Catalyzes the NADPH-dependent reduction of ketopantoate into pantoic acid.</text>
</comment>
<proteinExistence type="inferred from homology"/>
<comment type="similarity">
    <text evidence="2 10">Belongs to the ketopantoate reductase family.</text>
</comment>
<protein>
    <recommendedName>
        <fullName evidence="4 10">2-dehydropantoate 2-reductase</fullName>
        <ecNumber evidence="3 10">1.1.1.169</ecNumber>
    </recommendedName>
    <alternativeName>
        <fullName evidence="8 10">Ketopantoate reductase</fullName>
    </alternativeName>
</protein>
<evidence type="ECO:0000313" key="14">
    <source>
        <dbReference type="Proteomes" id="UP001202134"/>
    </source>
</evidence>
<sequence length="331" mass="36657">MKIAIFGAGSTGCYLAGELLMAKLDVSLICRERIKRSITDNQGITLTSYQGLHQKVMPNALFTEVEADTPKFDLIFVTLKCHQVSEISEQLLQLSHQKSTIVLMQNGLGSLDEVKQALANISAQPRLLIQGITPFNVLQKEHATFHKGTEGEFIFANTPHTQTVQQAMLSAGLSCTLAEDMAPIIYGKLLLNLNNALNAITDVPIKQQLSQKQTRKLLSLAMKEWLAVCQKARLPLAQFTKVKPQWLPLILSLPDGLFTLLAKQMLDIDPQARSSMWEDIQAKRKTEIDYLNQAVVELGKQYQVNTPINAAICAGIKKLEQGIPVDIAELL</sequence>
<comment type="pathway">
    <text evidence="1 10">Cofactor biosynthesis; (R)-pantothenate biosynthesis; (R)-pantoate from 3-methyl-2-oxobutanoate: step 2/2.</text>
</comment>
<dbReference type="Proteomes" id="UP001202134">
    <property type="component" value="Unassembled WGS sequence"/>
</dbReference>
<keyword evidence="7 10" id="KW-0560">Oxidoreductase</keyword>
<dbReference type="InterPro" id="IPR013328">
    <property type="entry name" value="6PGD_dom2"/>
</dbReference>
<dbReference type="InterPro" id="IPR003710">
    <property type="entry name" value="ApbA"/>
</dbReference>
<evidence type="ECO:0000256" key="10">
    <source>
        <dbReference type="RuleBase" id="RU362068"/>
    </source>
</evidence>
<evidence type="ECO:0000256" key="4">
    <source>
        <dbReference type="ARBA" id="ARBA00019465"/>
    </source>
</evidence>
<feature type="domain" description="Ketopantoate reductase N-terminal" evidence="11">
    <location>
        <begin position="3"/>
        <end position="157"/>
    </location>
</feature>
<organism evidence="13 14">
    <name type="scientific">Shewanella electrodiphila</name>
    <dbReference type="NCBI Taxonomy" id="934143"/>
    <lineage>
        <taxon>Bacteria</taxon>
        <taxon>Pseudomonadati</taxon>
        <taxon>Pseudomonadota</taxon>
        <taxon>Gammaproteobacteria</taxon>
        <taxon>Alteromonadales</taxon>
        <taxon>Shewanellaceae</taxon>
        <taxon>Shewanella</taxon>
    </lineage>
</organism>
<dbReference type="InterPro" id="IPR036291">
    <property type="entry name" value="NAD(P)-bd_dom_sf"/>
</dbReference>
<evidence type="ECO:0000256" key="1">
    <source>
        <dbReference type="ARBA" id="ARBA00004994"/>
    </source>
</evidence>
<evidence type="ECO:0000259" key="11">
    <source>
        <dbReference type="Pfam" id="PF02558"/>
    </source>
</evidence>
<keyword evidence="5 10" id="KW-0566">Pantothenate biosynthesis</keyword>
<accession>A0ABT0KVM6</accession>
<dbReference type="InterPro" id="IPR013332">
    <property type="entry name" value="KPR_N"/>
</dbReference>
<gene>
    <name evidence="13" type="ORF">L2737_19295</name>
</gene>
<dbReference type="EC" id="1.1.1.169" evidence="3 10"/>
<dbReference type="PANTHER" id="PTHR43765:SF2">
    <property type="entry name" value="2-DEHYDROPANTOATE 2-REDUCTASE"/>
    <property type="match status" value="1"/>
</dbReference>
<feature type="domain" description="Ketopantoate reductase C-terminal" evidence="12">
    <location>
        <begin position="182"/>
        <end position="319"/>
    </location>
</feature>
<evidence type="ECO:0000256" key="7">
    <source>
        <dbReference type="ARBA" id="ARBA00023002"/>
    </source>
</evidence>
<keyword evidence="6 10" id="KW-0521">NADP</keyword>
<reference evidence="13 14" key="1">
    <citation type="submission" date="2022-01" db="EMBL/GenBank/DDBJ databases">
        <title>Whole genome-based taxonomy of the Shewanellaceae.</title>
        <authorList>
            <person name="Martin-Rodriguez A.J."/>
        </authorList>
    </citation>
    <scope>NUCLEOTIDE SEQUENCE [LARGE SCALE GENOMIC DNA]</scope>
    <source>
        <strain evidence="13 14">DSM 24955</strain>
    </source>
</reference>
<comment type="catalytic activity">
    <reaction evidence="9 10">
        <text>(R)-pantoate + NADP(+) = 2-dehydropantoate + NADPH + H(+)</text>
        <dbReference type="Rhea" id="RHEA:16233"/>
        <dbReference type="ChEBI" id="CHEBI:11561"/>
        <dbReference type="ChEBI" id="CHEBI:15378"/>
        <dbReference type="ChEBI" id="CHEBI:15980"/>
        <dbReference type="ChEBI" id="CHEBI:57783"/>
        <dbReference type="ChEBI" id="CHEBI:58349"/>
        <dbReference type="EC" id="1.1.1.169"/>
    </reaction>
</comment>
<dbReference type="NCBIfam" id="TIGR00745">
    <property type="entry name" value="apbA_panE"/>
    <property type="match status" value="1"/>
</dbReference>
<comment type="caution">
    <text evidence="13">The sequence shown here is derived from an EMBL/GenBank/DDBJ whole genome shotgun (WGS) entry which is preliminary data.</text>
</comment>
<dbReference type="SUPFAM" id="SSF51735">
    <property type="entry name" value="NAD(P)-binding Rossmann-fold domains"/>
    <property type="match status" value="1"/>
</dbReference>